<keyword evidence="6" id="KW-1185">Reference proteome</keyword>
<sequence>MVCIKQLMPKTLKHYIRCFFTFPASFYGDSLVHLPLQTASSNTRVQLQFKTARANTLLLLAAGNTDYLVVELKQSIVQVRVELGSGEAIMTSPPGLKLNDLRWHFVEIQVDSGIAALVVDRIFRNAVRTPGRLRELNIQQGLFLGGLGTFSDTFLGNFPSFRGCLRYVLYNAKDVFYEATKVGHPLNTYGVTWDCAPEFSATSGQPISFMDASSYIAFNNFNVKTQGTLTFDIKTRSEVGVVVYNSGRQTKQDFLALEIINGKLQLSMNKGTRLSTIESMKIINDAKWHSVAITITPDAAKLTIDGVIQIQDTDVDEMLELMGQLYIGGVGLKSRVHARKKGLISLNQSGIGAGSMEGCIKNVIMNNRVIGFREAQISHHVQPNCKWEYPCVKNPCGGGENIQCVEEGKVGYSCITMPPVDPFSSSESPSNPKRIEFLEIHPLTLKEGEHGAITSSNIDVTLDLERYRLRKSAVIFSIVNLPKFGTINVDISQRPSNLMFTLLDLNNQKVSYEHDGSENALDSIDFEVEIYDQNEVLPASLKHKYRFTLMVKISTINDPPDIYLLPNNTLTMVQDTKAVITNKTLHATDPDTEPSNLLFTVIYVDSTTGGHFEKQGAVGTLTQFTQDDINRGRISFVHTAGIMQYVEIYVSDGTAESETVRLKIMTENLSLNVVRNTGLILAQGTSAPIYRENLTALTSSPIKDAEIRYHLTSLPQYGVVQRLRYTDNRWMRVETFSQRHIDRHRIRYLNSDPSRTQRDIFSFTVKCMEAETSEQDFVIRFVEVNLMIIRNNPLQLDGVQEGRINRSHMLVQTSLSSQRPRDIQYNMVELPKQGHIYKLPNVTAVVSQGRRLAVDENFSQEDINLGLILYRLSRVDFHPIQDSFNVRLLAPGANPKSHTFRILYYPEDTDTILTNNGLYEVPEGGSKPITPEMLYMEKVGTTGYSFIVTSPTKHGILQFRGHDQIILENNITEFTDDDIRISKLYYKHDDSESATDSFSFTAAPMNYPTPMPLEMDIIETSGTFDITIMLRNDNPPIRLVDKVFNVVSGLGRVITVNDLSYYDPDTNYNSQDLQYTRRGMSNGEIVDARDPTTNVYQFTQKDIEDGNIMFKHQGSSYGRAVIMITDGQYYSTGLFEIQASAPYIRVANNTGLFVQKGNIVSITPANISIETNIDCDYSDIQFTISRQPQQGKVLKNNKNRRVFTMKDIMEGNVVYQHNNNTDLHDAFEYVVSIGDTEAEGRVAISIYLASHQHPPRVVHNKVLVLNEGESTIITKETLLIAHPDSDPGSIEYIITDPPKYGRVKMMVRELTEQVTSFTQHDINTGQILYFHTNRGQFSDQFKFTLTNGAHELKNIDFYIDIVPTVIPLQVSNITTQEGGGKALTSDFLRITNTHLQNDIIDYIIVRQPINGWIEATRMPGHRLRQFSSTDVRHEFIYYIHNGNETFTDEFSIMAKSRTSAKQSLPHAVYVTVNPVNDQPPSIVKHSNMRVWVGSVTVVTNRYLRAKDPDSSPSELLFTVSNPISGHIAFANSSDTPITLFSQEDIDNSHVVFVHTGDLQGSFTVQVSDGLHSAVPVVITVRARALVLSLANNPMEVYPHTTQPITMAHLTASTGDSDHIHPIIYTVLASTRYGKIVRVTENDDTEVTTFTQADVNRREIAYKHLDSSATWVQRDSFMFDVTTMYAPSLRQQLFNIKISLDNINNENMRTLIHVSDLNVNEGGEVTMSRYNLDISLLEDKLTQSGLSNVRLMLTMLPLHGNLYVNNIAATTGVSFTQRDINKGYVSYRHDNSETLWDTFGFSILYDRPGITRDLDPSPSSGQLYNTYNITILPVNDKPFQLITYEPTLYVIQGLNATITTDILETVDLDTPPISLIYTITNEPNHGYVTVQPAPAPVNAFTQHDIDANSVIFIHDGSHNKEDEFSFRVTDGEHEATYHQLYIEVESLTLDLYNHSDVTILQGQSSIYINYTHLGARSNGDFDSIVYEITKTPDYGQLFVADQTVNEFTQADINNNDVLYIQTDMTRSLDTMRFIVQNGGVELPEKLLRFRVVPYTTQKPFVVLAGMTFSITTDVLDASELADISASNPLYQISTPPKYGTLFKTVRYGRKSKKKKNRSKRDSISEFSHEDVVNRNIHYETSDVYLDGPVEENFDFILSAKNVQPAAGSVIFTLQPVRDFTTEVMKNIAFDVTDSSTTSSSVVTELVPVSPQKTENEISQYILLIGILAAGFFLIILIIIILICCRRKKKKRHIKKQELESQERVTKIPLGAPPPVIPVPHKHKHSRGKKGHHIKGDKDNVIVEDNKGVPIISLTSFPTGAEAKPSGAHSHPSGGHSHPPGAHSHPPGPHSHPSGANSHHPGAYSKPPGAHSFPPELHEEGSRTLPNRTPPNKAPATVKSILKSNSVSRISNPQPANLPGTPPTTPKTPRSAHFGRKDIVHAIPPDDITPLMAEGLQGVPPPIGNMENYSKDDQSLDWISFDPELLRHAHNNAPGRGNTRYLDV</sequence>
<gene>
    <name evidence="5" type="ORF">OFUS_LOCUS21181</name>
</gene>
<dbReference type="Proteomes" id="UP000749559">
    <property type="component" value="Unassembled WGS sequence"/>
</dbReference>
<feature type="repeat" description="CSPG" evidence="2">
    <location>
        <begin position="1707"/>
        <end position="1803"/>
    </location>
</feature>
<feature type="region of interest" description="Disordered" evidence="3">
    <location>
        <begin position="2406"/>
        <end position="2433"/>
    </location>
</feature>
<evidence type="ECO:0000313" key="5">
    <source>
        <dbReference type="EMBL" id="CAH1796812.1"/>
    </source>
</evidence>
<dbReference type="PROSITE" id="PS51854">
    <property type="entry name" value="CSPG"/>
    <property type="match status" value="12"/>
</dbReference>
<feature type="repeat" description="CSPG" evidence="2">
    <location>
        <begin position="1838"/>
        <end position="1928"/>
    </location>
</feature>
<feature type="repeat" description="CSPG" evidence="2">
    <location>
        <begin position="2050"/>
        <end position="2157"/>
    </location>
</feature>
<feature type="repeat" description="CSPG" evidence="2">
    <location>
        <begin position="434"/>
        <end position="529"/>
    </location>
</feature>
<feature type="repeat" description="CSPG" evidence="2">
    <location>
        <begin position="1364"/>
        <end position="1455"/>
    </location>
</feature>
<feature type="repeat" description="CSPG" evidence="2">
    <location>
        <begin position="561"/>
        <end position="653"/>
    </location>
</feature>
<evidence type="ECO:0000256" key="3">
    <source>
        <dbReference type="SAM" id="MobiDB-lite"/>
    </source>
</evidence>
<dbReference type="Pfam" id="PF02210">
    <property type="entry name" value="Laminin_G_2"/>
    <property type="match status" value="2"/>
</dbReference>
<feature type="region of interest" description="Disordered" evidence="3">
    <location>
        <begin position="2315"/>
        <end position="2394"/>
    </location>
</feature>
<keyword evidence="4" id="KW-0472">Membrane</keyword>
<dbReference type="InterPro" id="IPR039005">
    <property type="entry name" value="CSPG_rpt"/>
</dbReference>
<dbReference type="CDD" id="cd00110">
    <property type="entry name" value="LamG"/>
    <property type="match status" value="2"/>
</dbReference>
<protein>
    <submittedName>
        <fullName evidence="5">Uncharacterized protein</fullName>
    </submittedName>
</protein>
<evidence type="ECO:0000256" key="1">
    <source>
        <dbReference type="PROSITE-ProRule" id="PRU00122"/>
    </source>
</evidence>
<feature type="repeat" description="CSPG" evidence="2">
    <location>
        <begin position="1479"/>
        <end position="1569"/>
    </location>
</feature>
<feature type="repeat" description="CSPG" evidence="2">
    <location>
        <begin position="910"/>
        <end position="1003"/>
    </location>
</feature>
<dbReference type="PANTHER" id="PTHR45739:SF12">
    <property type="entry name" value="CHONDROITIN SULFATE PROTEOGLYCAN 4-LIKE ISOFORM X2"/>
    <property type="match status" value="1"/>
</dbReference>
<feature type="repeat" description="CSPG" evidence="2">
    <location>
        <begin position="1254"/>
        <end position="1346"/>
    </location>
</feature>
<feature type="transmembrane region" description="Helical" evidence="4">
    <location>
        <begin position="2219"/>
        <end position="2243"/>
    </location>
</feature>
<feature type="compositionally biased region" description="Low complexity" evidence="3">
    <location>
        <begin position="2323"/>
        <end position="2360"/>
    </location>
</feature>
<organism evidence="5 6">
    <name type="scientific">Owenia fusiformis</name>
    <name type="common">Polychaete worm</name>
    <dbReference type="NCBI Taxonomy" id="6347"/>
    <lineage>
        <taxon>Eukaryota</taxon>
        <taxon>Metazoa</taxon>
        <taxon>Spiralia</taxon>
        <taxon>Lophotrochozoa</taxon>
        <taxon>Annelida</taxon>
        <taxon>Polychaeta</taxon>
        <taxon>Sedentaria</taxon>
        <taxon>Canalipalpata</taxon>
        <taxon>Sabellida</taxon>
        <taxon>Oweniida</taxon>
        <taxon>Oweniidae</taxon>
        <taxon>Owenia</taxon>
    </lineage>
</organism>
<feature type="region of interest" description="Disordered" evidence="3">
    <location>
        <begin position="2251"/>
        <end position="2300"/>
    </location>
</feature>
<feature type="repeat" description="CSPG" evidence="2">
    <location>
        <begin position="1585"/>
        <end position="1681"/>
    </location>
</feature>
<proteinExistence type="predicted"/>
<dbReference type="SUPFAM" id="SSF49899">
    <property type="entry name" value="Concanavalin A-like lectins/glucanases"/>
    <property type="match status" value="2"/>
</dbReference>
<reference evidence="5" key="1">
    <citation type="submission" date="2022-03" db="EMBL/GenBank/DDBJ databases">
        <authorList>
            <person name="Martin C."/>
        </authorList>
    </citation>
    <scope>NUCLEOTIDE SEQUENCE</scope>
</reference>
<dbReference type="Gene3D" id="2.60.120.200">
    <property type="match status" value="2"/>
</dbReference>
<keyword evidence="4" id="KW-1133">Transmembrane helix</keyword>
<dbReference type="InterPro" id="IPR051561">
    <property type="entry name" value="FRAS1_ECM"/>
</dbReference>
<comment type="caution">
    <text evidence="1">Lacks conserved residue(s) required for the propagation of feature annotation.</text>
</comment>
<dbReference type="EMBL" id="CAIIXF020000010">
    <property type="protein sequence ID" value="CAH1796812.1"/>
    <property type="molecule type" value="Genomic_DNA"/>
</dbReference>
<comment type="caution">
    <text evidence="5">The sequence shown here is derived from an EMBL/GenBank/DDBJ whole genome shotgun (WGS) entry which is preliminary data.</text>
</comment>
<dbReference type="PANTHER" id="PTHR45739">
    <property type="entry name" value="MATRIX PROTEIN, PUTATIVE-RELATED"/>
    <property type="match status" value="1"/>
</dbReference>
<feature type="compositionally biased region" description="Basic and acidic residues" evidence="3">
    <location>
        <begin position="2254"/>
        <end position="2264"/>
    </location>
</feature>
<accession>A0A8J1TYD6</accession>
<feature type="repeat" description="CSPG" evidence="2">
    <location>
        <begin position="670"/>
        <end position="766"/>
    </location>
</feature>
<feature type="compositionally biased region" description="Basic residues" evidence="3">
    <location>
        <begin position="2278"/>
        <end position="2291"/>
    </location>
</feature>
<dbReference type="SMART" id="SM00282">
    <property type="entry name" value="LamG"/>
    <property type="match status" value="2"/>
</dbReference>
<evidence type="ECO:0000256" key="4">
    <source>
        <dbReference type="SAM" id="Phobius"/>
    </source>
</evidence>
<dbReference type="InterPro" id="IPR013320">
    <property type="entry name" value="ConA-like_dom_sf"/>
</dbReference>
<evidence type="ECO:0000256" key="2">
    <source>
        <dbReference type="PROSITE-ProRule" id="PRU01201"/>
    </source>
</evidence>
<dbReference type="InterPro" id="IPR001791">
    <property type="entry name" value="Laminin_G"/>
</dbReference>
<keyword evidence="4" id="KW-0812">Transmembrane</keyword>
<dbReference type="PROSITE" id="PS50025">
    <property type="entry name" value="LAM_G_DOMAIN"/>
    <property type="match status" value="2"/>
</dbReference>
<dbReference type="OrthoDB" id="430044at2759"/>
<name>A0A8J1TYD6_OWEFU</name>
<evidence type="ECO:0000313" key="6">
    <source>
        <dbReference type="Proteomes" id="UP000749559"/>
    </source>
</evidence>
<dbReference type="GO" id="GO:0009653">
    <property type="term" value="P:anatomical structure morphogenesis"/>
    <property type="evidence" value="ECO:0007669"/>
    <property type="project" value="TreeGrafter"/>
</dbReference>
<feature type="repeat" description="CSPG" evidence="2">
    <location>
        <begin position="1143"/>
        <end position="1232"/>
    </location>
</feature>
<dbReference type="Pfam" id="PF16184">
    <property type="entry name" value="Cadherin_3"/>
    <property type="match status" value="13"/>
</dbReference>